<dbReference type="OrthoDB" id="8955135at2759"/>
<feature type="chain" id="PRO_5038636592" evidence="7">
    <location>
        <begin position="21"/>
        <end position="378"/>
    </location>
</feature>
<dbReference type="EMBL" id="JAHKSW010000020">
    <property type="protein sequence ID" value="KAG7319742.1"/>
    <property type="molecule type" value="Genomic_DNA"/>
</dbReference>
<feature type="transmembrane region" description="Helical" evidence="6">
    <location>
        <begin position="227"/>
        <end position="248"/>
    </location>
</feature>
<dbReference type="Proteomes" id="UP000824219">
    <property type="component" value="Linkage Group LG20"/>
</dbReference>
<comment type="subcellular location">
    <subcellularLocation>
        <location evidence="1">Membrane</location>
    </subcellularLocation>
</comment>
<dbReference type="Gene3D" id="2.60.40.10">
    <property type="entry name" value="Immunoglobulins"/>
    <property type="match status" value="1"/>
</dbReference>
<dbReference type="PANTHER" id="PTHR12080:SF56">
    <property type="entry name" value="NATURAL KILLER CELL RECEPTOR 2B4"/>
    <property type="match status" value="1"/>
</dbReference>
<protein>
    <submittedName>
        <fullName evidence="8">Uncharacterized protein</fullName>
    </submittedName>
</protein>
<comment type="caution">
    <text evidence="8">The sequence shown here is derived from an EMBL/GenBank/DDBJ whole genome shotgun (WGS) entry which is preliminary data.</text>
</comment>
<dbReference type="AlphaFoldDB" id="A0A9D3NF66"/>
<evidence type="ECO:0000313" key="9">
    <source>
        <dbReference type="Proteomes" id="UP000824219"/>
    </source>
</evidence>
<dbReference type="GO" id="GO:0016020">
    <property type="term" value="C:membrane"/>
    <property type="evidence" value="ECO:0007669"/>
    <property type="project" value="UniProtKB-SubCell"/>
</dbReference>
<keyword evidence="3 6" id="KW-0472">Membrane</keyword>
<dbReference type="InterPro" id="IPR015631">
    <property type="entry name" value="CD2/SLAM_rcpt"/>
</dbReference>
<dbReference type="PANTHER" id="PTHR12080">
    <property type="entry name" value="SIGNALING LYMPHOCYTIC ACTIVATION MOLECULE"/>
    <property type="match status" value="1"/>
</dbReference>
<dbReference type="InterPro" id="IPR013783">
    <property type="entry name" value="Ig-like_fold"/>
</dbReference>
<proteinExistence type="predicted"/>
<evidence type="ECO:0000256" key="2">
    <source>
        <dbReference type="ARBA" id="ARBA00022729"/>
    </source>
</evidence>
<evidence type="ECO:0000256" key="6">
    <source>
        <dbReference type="SAM" id="Phobius"/>
    </source>
</evidence>
<accession>A0A9D3NF66</accession>
<feature type="region of interest" description="Disordered" evidence="5">
    <location>
        <begin position="317"/>
        <end position="352"/>
    </location>
</feature>
<feature type="compositionally biased region" description="Polar residues" evidence="5">
    <location>
        <begin position="336"/>
        <end position="350"/>
    </location>
</feature>
<feature type="signal peptide" evidence="7">
    <location>
        <begin position="1"/>
        <end position="20"/>
    </location>
</feature>
<keyword evidence="4" id="KW-0325">Glycoprotein</keyword>
<evidence type="ECO:0000256" key="3">
    <source>
        <dbReference type="ARBA" id="ARBA00023136"/>
    </source>
</evidence>
<gene>
    <name evidence="8" type="ORF">KOW79_016885</name>
</gene>
<organism evidence="8 9">
    <name type="scientific">Hemibagrus wyckioides</name>
    <dbReference type="NCBI Taxonomy" id="337641"/>
    <lineage>
        <taxon>Eukaryota</taxon>
        <taxon>Metazoa</taxon>
        <taxon>Chordata</taxon>
        <taxon>Craniata</taxon>
        <taxon>Vertebrata</taxon>
        <taxon>Euteleostomi</taxon>
        <taxon>Actinopterygii</taxon>
        <taxon>Neopterygii</taxon>
        <taxon>Teleostei</taxon>
        <taxon>Ostariophysi</taxon>
        <taxon>Siluriformes</taxon>
        <taxon>Bagridae</taxon>
        <taxon>Hemibagrus</taxon>
    </lineage>
</organism>
<name>A0A9D3NF66_9TELE</name>
<keyword evidence="2 7" id="KW-0732">Signal</keyword>
<reference evidence="8 9" key="1">
    <citation type="submission" date="2021-06" db="EMBL/GenBank/DDBJ databases">
        <title>Chromosome-level genome assembly of the red-tail catfish (Hemibagrus wyckioides).</title>
        <authorList>
            <person name="Shao F."/>
        </authorList>
    </citation>
    <scope>NUCLEOTIDE SEQUENCE [LARGE SCALE GENOMIC DNA]</scope>
    <source>
        <strain evidence="8">EC202008001</strain>
        <tissue evidence="8">Blood</tissue>
    </source>
</reference>
<keyword evidence="9" id="KW-1185">Reference proteome</keyword>
<evidence type="ECO:0000256" key="1">
    <source>
        <dbReference type="ARBA" id="ARBA00004370"/>
    </source>
</evidence>
<keyword evidence="6" id="KW-0812">Transmembrane</keyword>
<keyword evidence="6" id="KW-1133">Transmembrane helix</keyword>
<evidence type="ECO:0000256" key="7">
    <source>
        <dbReference type="SAM" id="SignalP"/>
    </source>
</evidence>
<evidence type="ECO:0000256" key="4">
    <source>
        <dbReference type="ARBA" id="ARBA00023180"/>
    </source>
</evidence>
<dbReference type="InterPro" id="IPR036179">
    <property type="entry name" value="Ig-like_dom_sf"/>
</dbReference>
<evidence type="ECO:0000256" key="5">
    <source>
        <dbReference type="SAM" id="MobiDB-lite"/>
    </source>
</evidence>
<evidence type="ECO:0000313" key="8">
    <source>
        <dbReference type="EMBL" id="KAG7319742.1"/>
    </source>
</evidence>
<dbReference type="SUPFAM" id="SSF48726">
    <property type="entry name" value="Immunoglobulin"/>
    <property type="match status" value="1"/>
</dbReference>
<sequence>MATAVQLVFVLYMLVPITVCDDVFKLVNSSVQLETQKGYTKSEGFDITWTFNKKNNIVKFNGNPPSTVFKSYRDRVEFNEETCSLTLKNLQKSDSGPYDAEVSGETKDSVAMYQLHVLDPVEKPVLTPSLQSNDTCNVTLTCEVQKLSVTCQCYNNNCDMMEKKTSGDTFLSLSLYVSNNFIICNHSNPVSWNNTTMEMKHVKQLCLNKGDKTGSGENMTDTHPDSLIIIITPIIIILLLVIFIIWFLKKGTTKVKCQNRKTDASPDVVNTIYEEVEPKNKGGNKAQSIEMSENHTTAATVYCTVGMPAQACINDESTVSTANPGSKDMDPREVQHNNNKYGETHQNQGAERNYESVDVLPETIYSTVNKAGKPVYKA</sequence>